<dbReference type="InterPro" id="IPR019786">
    <property type="entry name" value="Zinc_finger_PHD-type_CS"/>
</dbReference>
<dbReference type="SMART" id="SM00249">
    <property type="entry name" value="PHD"/>
    <property type="match status" value="1"/>
</dbReference>
<dbReference type="OrthoDB" id="436852at2759"/>
<proteinExistence type="predicted"/>
<name>A0A6J8BJ22_MYTCO</name>
<dbReference type="InterPro" id="IPR011011">
    <property type="entry name" value="Znf_FYVE_PHD"/>
</dbReference>
<accession>A0A6J8BJ22</accession>
<evidence type="ECO:0000256" key="3">
    <source>
        <dbReference type="ARBA" id="ARBA00022833"/>
    </source>
</evidence>
<organism evidence="6 7">
    <name type="scientific">Mytilus coruscus</name>
    <name type="common">Sea mussel</name>
    <dbReference type="NCBI Taxonomy" id="42192"/>
    <lineage>
        <taxon>Eukaryota</taxon>
        <taxon>Metazoa</taxon>
        <taxon>Spiralia</taxon>
        <taxon>Lophotrochozoa</taxon>
        <taxon>Mollusca</taxon>
        <taxon>Bivalvia</taxon>
        <taxon>Autobranchia</taxon>
        <taxon>Pteriomorphia</taxon>
        <taxon>Mytilida</taxon>
        <taxon>Mytiloidea</taxon>
        <taxon>Mytilidae</taxon>
        <taxon>Mytilinae</taxon>
        <taxon>Mytilus</taxon>
    </lineage>
</organism>
<keyword evidence="7" id="KW-1185">Reference proteome</keyword>
<dbReference type="PROSITE" id="PS50016">
    <property type="entry name" value="ZF_PHD_2"/>
    <property type="match status" value="1"/>
</dbReference>
<dbReference type="InterPro" id="IPR001965">
    <property type="entry name" value="Znf_PHD"/>
</dbReference>
<evidence type="ECO:0000256" key="4">
    <source>
        <dbReference type="PROSITE-ProRule" id="PRU00146"/>
    </source>
</evidence>
<dbReference type="Gene3D" id="3.30.40.10">
    <property type="entry name" value="Zinc/RING finger domain, C3HC4 (zinc finger)"/>
    <property type="match status" value="1"/>
</dbReference>
<keyword evidence="2 4" id="KW-0863">Zinc-finger</keyword>
<dbReference type="Proteomes" id="UP000507470">
    <property type="component" value="Unassembled WGS sequence"/>
</dbReference>
<reference evidence="6 7" key="1">
    <citation type="submission" date="2020-06" db="EMBL/GenBank/DDBJ databases">
        <authorList>
            <person name="Li R."/>
            <person name="Bekaert M."/>
        </authorList>
    </citation>
    <scope>NUCLEOTIDE SEQUENCE [LARGE SCALE GENOMIC DNA]</scope>
    <source>
        <strain evidence="7">wild</strain>
    </source>
</reference>
<evidence type="ECO:0000256" key="1">
    <source>
        <dbReference type="ARBA" id="ARBA00022723"/>
    </source>
</evidence>
<evidence type="ECO:0000259" key="5">
    <source>
        <dbReference type="PROSITE" id="PS50016"/>
    </source>
</evidence>
<evidence type="ECO:0000313" key="6">
    <source>
        <dbReference type="EMBL" id="CAC5383692.1"/>
    </source>
</evidence>
<feature type="domain" description="PHD-type" evidence="5">
    <location>
        <begin position="150"/>
        <end position="210"/>
    </location>
</feature>
<gene>
    <name evidence="6" type="ORF">MCOR_19412</name>
</gene>
<keyword evidence="1" id="KW-0479">Metal-binding</keyword>
<evidence type="ECO:0000313" key="7">
    <source>
        <dbReference type="Proteomes" id="UP000507470"/>
    </source>
</evidence>
<dbReference type="InterPro" id="IPR013083">
    <property type="entry name" value="Znf_RING/FYVE/PHD"/>
</dbReference>
<protein>
    <recommendedName>
        <fullName evidence="5">PHD-type domain-containing protein</fullName>
    </recommendedName>
</protein>
<dbReference type="PROSITE" id="PS01359">
    <property type="entry name" value="ZF_PHD_1"/>
    <property type="match status" value="1"/>
</dbReference>
<dbReference type="InterPro" id="IPR019787">
    <property type="entry name" value="Znf_PHD-finger"/>
</dbReference>
<dbReference type="Pfam" id="PF00628">
    <property type="entry name" value="PHD"/>
    <property type="match status" value="1"/>
</dbReference>
<sequence>MRQGEGKHLFHVSDDVLNFFCSLNKKVQCHLSNAAFHCYGTKLIHRKCKLAVKSDEMLIKEWCDLFIETEGPNSDDSEDALEVFMVILLELFDMLSLYFIKAALSNALKRFKETIPKTKKQALRSKVHALTENKPNKNKRKSIDISNDPIFTCPSCKKTIAENPERDEDESIGCDFCNEWFHYKCVSLRGNENCLIKENVKWKCPKCKENTRKKSK</sequence>
<dbReference type="AlphaFoldDB" id="A0A6J8BJ22"/>
<dbReference type="SUPFAM" id="SSF57903">
    <property type="entry name" value="FYVE/PHD zinc finger"/>
    <property type="match status" value="1"/>
</dbReference>
<dbReference type="EMBL" id="CACVKT020003432">
    <property type="protein sequence ID" value="CAC5383692.1"/>
    <property type="molecule type" value="Genomic_DNA"/>
</dbReference>
<keyword evidence="3" id="KW-0862">Zinc</keyword>
<dbReference type="GO" id="GO:0008270">
    <property type="term" value="F:zinc ion binding"/>
    <property type="evidence" value="ECO:0007669"/>
    <property type="project" value="UniProtKB-KW"/>
</dbReference>
<evidence type="ECO:0000256" key="2">
    <source>
        <dbReference type="ARBA" id="ARBA00022771"/>
    </source>
</evidence>